<feature type="region of interest" description="Disordered" evidence="1">
    <location>
        <begin position="126"/>
        <end position="163"/>
    </location>
</feature>
<dbReference type="EMBL" id="WVUK01000005">
    <property type="protein sequence ID" value="KAF7496497.1"/>
    <property type="molecule type" value="Genomic_DNA"/>
</dbReference>
<keyword evidence="2" id="KW-1133">Transmembrane helix</keyword>
<feature type="transmembrane region" description="Helical" evidence="2">
    <location>
        <begin position="33"/>
        <end position="59"/>
    </location>
</feature>
<dbReference type="OrthoDB" id="6506020at2759"/>
<evidence type="ECO:0000256" key="2">
    <source>
        <dbReference type="SAM" id="Phobius"/>
    </source>
</evidence>
<dbReference type="Proteomes" id="UP000070412">
    <property type="component" value="Unassembled WGS sequence"/>
</dbReference>
<reference evidence="5" key="1">
    <citation type="journal article" date="2020" name="PLoS Negl. Trop. Dis.">
        <title>High-quality nuclear genome for Sarcoptes scabiei-A critical resource for a neglected parasite.</title>
        <authorList>
            <person name="Korhonen P.K."/>
            <person name="Gasser R.B."/>
            <person name="Ma G."/>
            <person name="Wang T."/>
            <person name="Stroehlein A.J."/>
            <person name="Young N.D."/>
            <person name="Ang C.S."/>
            <person name="Fernando D.D."/>
            <person name="Lu H.C."/>
            <person name="Taylor S."/>
            <person name="Reynolds S.L."/>
            <person name="Mofiz E."/>
            <person name="Najaraj S.H."/>
            <person name="Gowda H."/>
            <person name="Madugundu A."/>
            <person name="Renuse S."/>
            <person name="Holt D."/>
            <person name="Pandey A."/>
            <person name="Papenfuss A.T."/>
            <person name="Fischer K."/>
        </authorList>
    </citation>
    <scope>NUCLEOTIDE SEQUENCE [LARGE SCALE GENOMIC DNA]</scope>
</reference>
<keyword evidence="2" id="KW-0812">Transmembrane</keyword>
<gene>
    <name evidence="3" type="ORF">SSS_1959</name>
</gene>
<feature type="compositionally biased region" description="Basic and acidic residues" evidence="1">
    <location>
        <begin position="105"/>
        <end position="114"/>
    </location>
</feature>
<reference evidence="4" key="3">
    <citation type="submission" date="2022-06" db="UniProtKB">
        <authorList>
            <consortium name="EnsemblMetazoa"/>
        </authorList>
    </citation>
    <scope>IDENTIFICATION</scope>
</reference>
<protein>
    <submittedName>
        <fullName evidence="3 4">Uncharacterized protein</fullName>
    </submittedName>
</protein>
<proteinExistence type="predicted"/>
<name>A0A834VG77_SARSC</name>
<reference evidence="3" key="2">
    <citation type="submission" date="2020-01" db="EMBL/GenBank/DDBJ databases">
        <authorList>
            <person name="Korhonen P.K.K."/>
            <person name="Guangxu M.G."/>
            <person name="Wang T.W."/>
            <person name="Stroehlein A.J.S."/>
            <person name="Young N.D."/>
            <person name="Ang C.-S.A."/>
            <person name="Fernando D.W.F."/>
            <person name="Lu H.L."/>
            <person name="Taylor S.T."/>
            <person name="Ehtesham M.E.M."/>
            <person name="Najaraj S.H.N."/>
            <person name="Harsha G.H.G."/>
            <person name="Madugundu A.M."/>
            <person name="Renuse S.R."/>
            <person name="Holt D.H."/>
            <person name="Pandey A.P."/>
            <person name="Papenfuss A.P."/>
            <person name="Gasser R.B.G."/>
            <person name="Fischer K.F."/>
        </authorList>
    </citation>
    <scope>NUCLEOTIDE SEQUENCE</scope>
    <source>
        <strain evidence="3">SSS_KF_BRIS2020</strain>
    </source>
</reference>
<keyword evidence="2" id="KW-0472">Membrane</keyword>
<feature type="compositionally biased region" description="Acidic residues" evidence="1">
    <location>
        <begin position="130"/>
        <end position="155"/>
    </location>
</feature>
<dbReference type="EnsemblMetazoa" id="SSS_1959s_mrna">
    <property type="protein sequence ID" value="KAF7496497.1"/>
    <property type="gene ID" value="SSS_1959"/>
</dbReference>
<sequence length="202" mass="22935">MDDENFTSVLVESNDHLASSETNITTWNLASEWVGYIALCMFSLVLVIPTFGIVGLMVWEYFSDEAERKAERKKEIDLAMEQHFGGVKTKKRKSKKNNPSTNQNHRQDQASKSGEEMLDANGISFKEINDSGEPDLIGEGDRFDEEDDDVSEETDSSQSENLFDVDDVIKEADCLLQKKLRKRIISKLEDKNISENFAEILT</sequence>
<evidence type="ECO:0000313" key="3">
    <source>
        <dbReference type="EMBL" id="KAF7496497.1"/>
    </source>
</evidence>
<keyword evidence="5" id="KW-1185">Reference proteome</keyword>
<evidence type="ECO:0000313" key="5">
    <source>
        <dbReference type="Proteomes" id="UP000070412"/>
    </source>
</evidence>
<organism evidence="3">
    <name type="scientific">Sarcoptes scabiei</name>
    <name type="common">Itch mite</name>
    <name type="synonym">Acarus scabiei</name>
    <dbReference type="NCBI Taxonomy" id="52283"/>
    <lineage>
        <taxon>Eukaryota</taxon>
        <taxon>Metazoa</taxon>
        <taxon>Ecdysozoa</taxon>
        <taxon>Arthropoda</taxon>
        <taxon>Chelicerata</taxon>
        <taxon>Arachnida</taxon>
        <taxon>Acari</taxon>
        <taxon>Acariformes</taxon>
        <taxon>Sarcoptiformes</taxon>
        <taxon>Astigmata</taxon>
        <taxon>Psoroptidia</taxon>
        <taxon>Sarcoptoidea</taxon>
        <taxon>Sarcoptidae</taxon>
        <taxon>Sarcoptinae</taxon>
        <taxon>Sarcoptes</taxon>
    </lineage>
</organism>
<evidence type="ECO:0000313" key="4">
    <source>
        <dbReference type="EnsemblMetazoa" id="KAF7496497.1"/>
    </source>
</evidence>
<dbReference type="AlphaFoldDB" id="A0A834VG77"/>
<feature type="region of interest" description="Disordered" evidence="1">
    <location>
        <begin position="86"/>
        <end position="114"/>
    </location>
</feature>
<accession>A0A834VG77</accession>
<evidence type="ECO:0000256" key="1">
    <source>
        <dbReference type="SAM" id="MobiDB-lite"/>
    </source>
</evidence>